<evidence type="ECO:0000256" key="2">
    <source>
        <dbReference type="SAM" id="Phobius"/>
    </source>
</evidence>
<accession>A0A0V0QNV1</accession>
<dbReference type="InterPro" id="IPR009030">
    <property type="entry name" value="Growth_fac_rcpt_cys_sf"/>
</dbReference>
<comment type="caution">
    <text evidence="3">The sequence shown here is derived from an EMBL/GenBank/DDBJ whole genome shotgun (WGS) entry which is preliminary data.</text>
</comment>
<dbReference type="OrthoDB" id="25879at2759"/>
<dbReference type="InParanoid" id="A0A0V0QNV1"/>
<organism evidence="3 4">
    <name type="scientific">Pseudocohnilembus persalinus</name>
    <name type="common">Ciliate</name>
    <dbReference type="NCBI Taxonomy" id="266149"/>
    <lineage>
        <taxon>Eukaryota</taxon>
        <taxon>Sar</taxon>
        <taxon>Alveolata</taxon>
        <taxon>Ciliophora</taxon>
        <taxon>Intramacronucleata</taxon>
        <taxon>Oligohymenophorea</taxon>
        <taxon>Scuticociliatia</taxon>
        <taxon>Philasterida</taxon>
        <taxon>Pseudocohnilembidae</taxon>
        <taxon>Pseudocohnilembus</taxon>
    </lineage>
</organism>
<reference evidence="3 4" key="1">
    <citation type="journal article" date="2015" name="Sci. Rep.">
        <title>Genome of the facultative scuticociliatosis pathogen Pseudocohnilembus persalinus provides insight into its virulence through horizontal gene transfer.</title>
        <authorList>
            <person name="Xiong J."/>
            <person name="Wang G."/>
            <person name="Cheng J."/>
            <person name="Tian M."/>
            <person name="Pan X."/>
            <person name="Warren A."/>
            <person name="Jiang C."/>
            <person name="Yuan D."/>
            <person name="Miao W."/>
        </authorList>
    </citation>
    <scope>NUCLEOTIDE SEQUENCE [LARGE SCALE GENOMIC DNA]</scope>
    <source>
        <strain evidence="3">36N120E</strain>
    </source>
</reference>
<proteinExistence type="predicted"/>
<keyword evidence="2" id="KW-0812">Transmembrane</keyword>
<evidence type="ECO:0000313" key="3">
    <source>
        <dbReference type="EMBL" id="KRX03777.1"/>
    </source>
</evidence>
<gene>
    <name evidence="3" type="ORF">PPERSA_04285</name>
</gene>
<dbReference type="Proteomes" id="UP000054937">
    <property type="component" value="Unassembled WGS sequence"/>
</dbReference>
<feature type="coiled-coil region" evidence="1">
    <location>
        <begin position="255"/>
        <end position="314"/>
    </location>
</feature>
<keyword evidence="2" id="KW-1133">Transmembrane helix</keyword>
<evidence type="ECO:0000313" key="4">
    <source>
        <dbReference type="Proteomes" id="UP000054937"/>
    </source>
</evidence>
<dbReference type="Gene3D" id="2.10.220.10">
    <property type="entry name" value="Hormone Receptor, Insulin-like Growth Factor Receptor 1, Chain A, domain 2"/>
    <property type="match status" value="1"/>
</dbReference>
<name>A0A0V0QNV1_PSEPJ</name>
<protein>
    <submittedName>
        <fullName evidence="3">Insulin-like growth factor binding protein, N-terminal</fullName>
    </submittedName>
</protein>
<feature type="transmembrane region" description="Helical" evidence="2">
    <location>
        <begin position="150"/>
        <end position="173"/>
    </location>
</feature>
<keyword evidence="1" id="KW-0175">Coiled coil</keyword>
<dbReference type="SUPFAM" id="SSF57184">
    <property type="entry name" value="Growth factor receptor domain"/>
    <property type="match status" value="1"/>
</dbReference>
<dbReference type="EMBL" id="LDAU01000126">
    <property type="protein sequence ID" value="KRX03777.1"/>
    <property type="molecule type" value="Genomic_DNA"/>
</dbReference>
<dbReference type="AlphaFoldDB" id="A0A0V0QNV1"/>
<keyword evidence="4" id="KW-1185">Reference proteome</keyword>
<evidence type="ECO:0000256" key="1">
    <source>
        <dbReference type="SAM" id="Coils"/>
    </source>
</evidence>
<keyword evidence="2" id="KW-0472">Membrane</keyword>
<sequence length="352" mass="41126">MYGVNGDIARACLIQCKSCQYYENKCIECSGQNRRSPDAYCQCLPGYYDLAGEKQDCIQCEKSCRTCDSSTGKCLSCYSGNHFQYNYEYGTCECMEGYVYDKKLIKCQPCFKWKGVCQTECPENTYQDYQNHICVEKTGYYMGSIKRNQLYAFIFILVFIFLGLIGYAVYLYYTYKDDDFDTFVGFFNKNDDDKCLTLNDQVELVVQNGIEFNFDEELKPNQITQGEFKKNKFFIFGNEINSNTTREGAQTDKDKDNILQQIIQQQKQNQQLNDKLNNFDSQQLNLKDNESTILQQYEKAINKQNSQYTNNDEEFQTTLQNNQSEYPINQSLKNSDFMDIDSDLNLKKNLKK</sequence>